<dbReference type="PANTHER" id="PTHR46514">
    <property type="entry name" value="AMPHIPHYSIN"/>
    <property type="match status" value="1"/>
</dbReference>
<comment type="caution">
    <text evidence="2">The sequence shown here is derived from an EMBL/GenBank/DDBJ whole genome shotgun (WGS) entry which is preliminary data.</text>
</comment>
<feature type="region of interest" description="Disordered" evidence="1">
    <location>
        <begin position="88"/>
        <end position="181"/>
    </location>
</feature>
<evidence type="ECO:0000313" key="2">
    <source>
        <dbReference type="EMBL" id="NXN91131.1"/>
    </source>
</evidence>
<feature type="region of interest" description="Disordered" evidence="1">
    <location>
        <begin position="63"/>
        <end position="82"/>
    </location>
</feature>
<dbReference type="GO" id="GO:0006911">
    <property type="term" value="P:phagocytosis, engulfment"/>
    <property type="evidence" value="ECO:0007669"/>
    <property type="project" value="TreeGrafter"/>
</dbReference>
<name>A0A7L1MUG5_RHICY</name>
<dbReference type="InterPro" id="IPR003005">
    <property type="entry name" value="Amphiphysin"/>
</dbReference>
<reference evidence="2 3" key="1">
    <citation type="submission" date="2019-09" db="EMBL/GenBank/DDBJ databases">
        <title>Bird 10,000 Genomes (B10K) Project - Family phase.</title>
        <authorList>
            <person name="Zhang G."/>
        </authorList>
    </citation>
    <scope>NUCLEOTIDE SEQUENCE [LARGE SCALE GENOMIC DNA]</scope>
    <source>
        <strain evidence="2">B10K-DU-002-35</strain>
        <tissue evidence="2">Muscle</tissue>
    </source>
</reference>
<dbReference type="Gene3D" id="1.20.1270.60">
    <property type="entry name" value="Arfaptin homology (AH) domain/BAR domain"/>
    <property type="match status" value="1"/>
</dbReference>
<feature type="compositionally biased region" description="Low complexity" evidence="1">
    <location>
        <begin position="145"/>
        <end position="181"/>
    </location>
</feature>
<dbReference type="EMBL" id="VXBP01000241">
    <property type="protein sequence ID" value="NXN91131.1"/>
    <property type="molecule type" value="Genomic_DNA"/>
</dbReference>
<evidence type="ECO:0000313" key="3">
    <source>
        <dbReference type="Proteomes" id="UP000565785"/>
    </source>
</evidence>
<feature type="non-terminal residue" evidence="2">
    <location>
        <position position="260"/>
    </location>
</feature>
<keyword evidence="3" id="KW-1185">Reference proteome</keyword>
<feature type="compositionally biased region" description="Low complexity" evidence="1">
    <location>
        <begin position="88"/>
        <end position="113"/>
    </location>
</feature>
<dbReference type="InterPro" id="IPR027267">
    <property type="entry name" value="AH/BAR_dom_sf"/>
</dbReference>
<dbReference type="GO" id="GO:0002102">
    <property type="term" value="C:podosome"/>
    <property type="evidence" value="ECO:0007669"/>
    <property type="project" value="TreeGrafter"/>
</dbReference>
<protein>
    <submittedName>
        <fullName evidence="2">BIN2 protein</fullName>
    </submittedName>
</protein>
<dbReference type="PANTHER" id="PTHR46514:SF1">
    <property type="entry name" value="BRIDGING INTEGRATOR 2"/>
    <property type="match status" value="1"/>
</dbReference>
<gene>
    <name evidence="2" type="primary">Bin2</name>
    <name evidence="2" type="ORF">RHICYA_R03428</name>
</gene>
<feature type="region of interest" description="Disordered" evidence="1">
    <location>
        <begin position="197"/>
        <end position="260"/>
    </location>
</feature>
<dbReference type="Proteomes" id="UP000565785">
    <property type="component" value="Unassembled WGS sequence"/>
</dbReference>
<dbReference type="OrthoDB" id="446293at2759"/>
<organism evidence="2 3">
    <name type="scientific">Rhinopomastus cyanomelas</name>
    <name type="common">Common scimitarbill</name>
    <dbReference type="NCBI Taxonomy" id="113115"/>
    <lineage>
        <taxon>Eukaryota</taxon>
        <taxon>Metazoa</taxon>
        <taxon>Chordata</taxon>
        <taxon>Craniata</taxon>
        <taxon>Vertebrata</taxon>
        <taxon>Euteleostomi</taxon>
        <taxon>Archelosauria</taxon>
        <taxon>Archosauria</taxon>
        <taxon>Dinosauria</taxon>
        <taxon>Saurischia</taxon>
        <taxon>Theropoda</taxon>
        <taxon>Coelurosauria</taxon>
        <taxon>Aves</taxon>
        <taxon>Neognathae</taxon>
        <taxon>Neoaves</taxon>
        <taxon>Telluraves</taxon>
        <taxon>Coraciimorphae</taxon>
        <taxon>Bucerotiformes</taxon>
        <taxon>Rhinopomastidae</taxon>
        <taxon>Rhinopomastus</taxon>
    </lineage>
</organism>
<dbReference type="GO" id="GO:0001891">
    <property type="term" value="C:phagocytic cup"/>
    <property type="evidence" value="ECO:0007669"/>
    <property type="project" value="TreeGrafter"/>
</dbReference>
<dbReference type="AlphaFoldDB" id="A0A7L1MUG5"/>
<proteinExistence type="predicted"/>
<sequence length="260" mass="26050">SRIACYVTIFQNISNLRDVFYKEMSKLNRDLYEVMSKLDKQHSSKVFIVKGVSSNRRSLVISSPVSPPAMFPSPGKSPDWQPTVEAEAMAGSPGAGSDAADATASNEELGAAVPGPPPASPASGGSLSETASVCSEETPEPSPGPEAASREPGTPVAAAVPGAGSPGIAESPAPEPAGAAEGVAASLASLILSEALAQAADPSEPDSTAAGLDVGGGATDGAGRAPCDAPSLCPRRGSTGEHSGSEEDMELVEVQPKVRS</sequence>
<dbReference type="GO" id="GO:0071800">
    <property type="term" value="P:podosome assembly"/>
    <property type="evidence" value="ECO:0007669"/>
    <property type="project" value="TreeGrafter"/>
</dbReference>
<dbReference type="GO" id="GO:0097320">
    <property type="term" value="P:plasma membrane tubulation"/>
    <property type="evidence" value="ECO:0007669"/>
    <property type="project" value="TreeGrafter"/>
</dbReference>
<evidence type="ECO:0000256" key="1">
    <source>
        <dbReference type="SAM" id="MobiDB-lite"/>
    </source>
</evidence>
<dbReference type="GO" id="GO:0005543">
    <property type="term" value="F:phospholipid binding"/>
    <property type="evidence" value="ECO:0007669"/>
    <property type="project" value="TreeGrafter"/>
</dbReference>
<accession>A0A7L1MUG5</accession>
<feature type="non-terminal residue" evidence="2">
    <location>
        <position position="1"/>
    </location>
</feature>